<proteinExistence type="predicted"/>
<feature type="domain" description="Serine aminopeptidase S33" evidence="2">
    <location>
        <begin position="71"/>
        <end position="155"/>
    </location>
</feature>
<keyword evidence="4" id="KW-1185">Reference proteome</keyword>
<dbReference type="RefSeq" id="WP_073365187.1">
    <property type="nucleotide sequence ID" value="NZ_FQVQ01000019.1"/>
</dbReference>
<keyword evidence="1" id="KW-0732">Signal</keyword>
<dbReference type="PANTHER" id="PTHR43265">
    <property type="entry name" value="ESTERASE ESTD"/>
    <property type="match status" value="1"/>
</dbReference>
<dbReference type="Proteomes" id="UP000184147">
    <property type="component" value="Unassembled WGS sequence"/>
</dbReference>
<dbReference type="Gene3D" id="3.40.50.1820">
    <property type="entry name" value="alpha/beta hydrolase"/>
    <property type="match status" value="1"/>
</dbReference>
<protein>
    <recommendedName>
        <fullName evidence="2">Serine aminopeptidase S33 domain-containing protein</fullName>
    </recommendedName>
</protein>
<evidence type="ECO:0000256" key="1">
    <source>
        <dbReference type="SAM" id="SignalP"/>
    </source>
</evidence>
<dbReference type="OrthoDB" id="9809549at2"/>
<feature type="signal peptide" evidence="1">
    <location>
        <begin position="1"/>
        <end position="18"/>
    </location>
</feature>
<dbReference type="InterPro" id="IPR022742">
    <property type="entry name" value="Hydrolase_4"/>
</dbReference>
<dbReference type="EMBL" id="FQVQ01000019">
    <property type="protein sequence ID" value="SHF78365.1"/>
    <property type="molecule type" value="Genomic_DNA"/>
</dbReference>
<evidence type="ECO:0000313" key="3">
    <source>
        <dbReference type="EMBL" id="SHF78365.1"/>
    </source>
</evidence>
<dbReference type="InterPro" id="IPR053145">
    <property type="entry name" value="AB_hydrolase_Est10"/>
</dbReference>
<organism evidence="3 4">
    <name type="scientific">Flavobacterium fontis</name>
    <dbReference type="NCBI Taxonomy" id="1124188"/>
    <lineage>
        <taxon>Bacteria</taxon>
        <taxon>Pseudomonadati</taxon>
        <taxon>Bacteroidota</taxon>
        <taxon>Flavobacteriia</taxon>
        <taxon>Flavobacteriales</taxon>
        <taxon>Flavobacteriaceae</taxon>
        <taxon>Flavobacterium</taxon>
    </lineage>
</organism>
<reference evidence="3 4" key="1">
    <citation type="submission" date="2016-11" db="EMBL/GenBank/DDBJ databases">
        <authorList>
            <person name="Jaros S."/>
            <person name="Januszkiewicz K."/>
            <person name="Wedrychowicz H."/>
        </authorList>
    </citation>
    <scope>NUCLEOTIDE SEQUENCE [LARGE SCALE GENOMIC DNA]</scope>
    <source>
        <strain evidence="3 4">DSM 25660</strain>
    </source>
</reference>
<dbReference type="PANTHER" id="PTHR43265:SF1">
    <property type="entry name" value="ESTERASE ESTD"/>
    <property type="match status" value="1"/>
</dbReference>
<gene>
    <name evidence="3" type="ORF">SAMN05444377_11932</name>
</gene>
<evidence type="ECO:0000259" key="2">
    <source>
        <dbReference type="Pfam" id="PF12146"/>
    </source>
</evidence>
<sequence>MKTRFILFCCLFTFLIQAQSPFSTQEIEVNTLLKGTLITPATPDASNTLVILIAGSGPTNRNGNQPGMLTNCYKFLGQSLAEKGISFFSYDKRIIAQVIQKTMDEKALRFEDMVTDAKAILLHFLNQKKYSKIVLIGHSEGSLVGMLAAPYGADAFVSLAGAGRAADAILIEQLTRNNPEQKEGLRQCLDRLKDTGKWTCDVAIPGMESVFRLAILPYLRSWFVHNPANIIGALRMPVLIINGDKDLQVPVEDAALLKAAKPEAVYAIIPNMNHVLKNTPDEQANRQSYNDGKLPIEPQLTEVIMDFIKKL</sequence>
<dbReference type="InterPro" id="IPR029058">
    <property type="entry name" value="AB_hydrolase_fold"/>
</dbReference>
<feature type="chain" id="PRO_5012002339" description="Serine aminopeptidase S33 domain-containing protein" evidence="1">
    <location>
        <begin position="19"/>
        <end position="311"/>
    </location>
</feature>
<evidence type="ECO:0000313" key="4">
    <source>
        <dbReference type="Proteomes" id="UP000184147"/>
    </source>
</evidence>
<dbReference type="GO" id="GO:0052689">
    <property type="term" value="F:carboxylic ester hydrolase activity"/>
    <property type="evidence" value="ECO:0007669"/>
    <property type="project" value="TreeGrafter"/>
</dbReference>
<name>A0A1M5EGK1_9FLAO</name>
<accession>A0A1M5EGK1</accession>
<dbReference type="SUPFAM" id="SSF53474">
    <property type="entry name" value="alpha/beta-Hydrolases"/>
    <property type="match status" value="1"/>
</dbReference>
<dbReference type="STRING" id="1124188.SAMN05444377_11932"/>
<dbReference type="Pfam" id="PF12146">
    <property type="entry name" value="Hydrolase_4"/>
    <property type="match status" value="1"/>
</dbReference>
<dbReference type="AlphaFoldDB" id="A0A1M5EGK1"/>